<dbReference type="AlphaFoldDB" id="A0A3Q0IRE1"/>
<dbReference type="KEGG" id="dci:113466201"/>
<keyword evidence="1" id="KW-1185">Reference proteome</keyword>
<gene>
    <name evidence="2" type="primary">LOC113466201</name>
</gene>
<protein>
    <submittedName>
        <fullName evidence="2">Tumor necrosis factor alpha-induced protein 8-like protein</fullName>
    </submittedName>
</protein>
<dbReference type="RefSeq" id="XP_026677198.1">
    <property type="nucleotide sequence ID" value="XM_026821397.1"/>
</dbReference>
<dbReference type="PaxDb" id="121845-A0A3Q0IRE1"/>
<dbReference type="GO" id="GO:0005737">
    <property type="term" value="C:cytoplasm"/>
    <property type="evidence" value="ECO:0007669"/>
    <property type="project" value="TreeGrafter"/>
</dbReference>
<dbReference type="Gene3D" id="1.20.1440.160">
    <property type="entry name" value="Tumor necrosis factor alpha-induced protein 8-like"/>
    <property type="match status" value="1"/>
</dbReference>
<dbReference type="InterPro" id="IPR038355">
    <property type="entry name" value="TNFAIP8_sf"/>
</dbReference>
<reference evidence="2" key="1">
    <citation type="submission" date="2025-08" db="UniProtKB">
        <authorList>
            <consortium name="RefSeq"/>
        </authorList>
    </citation>
    <scope>IDENTIFICATION</scope>
</reference>
<name>A0A3Q0IRE1_DIACI</name>
<dbReference type="STRING" id="121845.A0A3Q0IRE1"/>
<dbReference type="GO" id="GO:0042981">
    <property type="term" value="P:regulation of apoptotic process"/>
    <property type="evidence" value="ECO:0007669"/>
    <property type="project" value="InterPro"/>
</dbReference>
<dbReference type="InterPro" id="IPR008477">
    <property type="entry name" value="TNFAIP8-like"/>
</dbReference>
<proteinExistence type="predicted"/>
<dbReference type="GeneID" id="113466201"/>
<organism evidence="1 2">
    <name type="scientific">Diaphorina citri</name>
    <name type="common">Asian citrus psyllid</name>
    <dbReference type="NCBI Taxonomy" id="121845"/>
    <lineage>
        <taxon>Eukaryota</taxon>
        <taxon>Metazoa</taxon>
        <taxon>Ecdysozoa</taxon>
        <taxon>Arthropoda</taxon>
        <taxon>Hexapoda</taxon>
        <taxon>Insecta</taxon>
        <taxon>Pterygota</taxon>
        <taxon>Neoptera</taxon>
        <taxon>Paraneoptera</taxon>
        <taxon>Hemiptera</taxon>
        <taxon>Sternorrhyncha</taxon>
        <taxon>Psylloidea</taxon>
        <taxon>Psyllidae</taxon>
        <taxon>Diaphorininae</taxon>
        <taxon>Diaphorina</taxon>
    </lineage>
</organism>
<dbReference type="Pfam" id="PF05527">
    <property type="entry name" value="TNFAIP8"/>
    <property type="match status" value="1"/>
</dbReference>
<dbReference type="PANTHER" id="PTHR12757:SF1">
    <property type="entry name" value="PROTEIN SALIVARY GLANDS MARRED"/>
    <property type="match status" value="1"/>
</dbReference>
<evidence type="ECO:0000313" key="1">
    <source>
        <dbReference type="Proteomes" id="UP000079169"/>
    </source>
</evidence>
<sequence length="201" mass="23517">MSSSPDTDRFKTNDLAMRVQKKLASKMSNKSMVKMYIDDRSGRLLDNLYRVIKTYTNNKKQSEKIIKTLIKIIIKTTLLVKNHQFSSTELTTCETLKAKFHTLLMSLISFYEVDFSYDAAYLIRQLTTLRSQLAGLLQRHLTSKNLTNLDNLFYYHFYYYERITFYFCASHCGPETDHTCYCCERDLASVGKVCKKKKITL</sequence>
<accession>A0A3Q0IRE1</accession>
<dbReference type="Proteomes" id="UP000079169">
    <property type="component" value="Unplaced"/>
</dbReference>
<evidence type="ECO:0000313" key="2">
    <source>
        <dbReference type="RefSeq" id="XP_026677198.1"/>
    </source>
</evidence>
<dbReference type="FunFam" id="1.20.1440.160:FF:000001">
    <property type="entry name" value="Tumor necrosis factor alpha-induced protein 8-like 1"/>
    <property type="match status" value="1"/>
</dbReference>
<dbReference type="PANTHER" id="PTHR12757">
    <property type="entry name" value="TUMOR NECROSIS FACTOR INDUCED PROTEIN"/>
    <property type="match status" value="1"/>
</dbReference>